<sequence length="80" mass="8886">MTLKTLCIGNLISGRPVDNLKSLARIRDEAQAELEQTLKLREHQCWWCGKTFIATSHNWAHVGGHGNVPGCDDCLGLEVE</sequence>
<evidence type="ECO:0000313" key="2">
    <source>
        <dbReference type="EMBL" id="QJA86086.1"/>
    </source>
</evidence>
<feature type="domain" description="C2H2-type" evidence="1">
    <location>
        <begin position="45"/>
        <end position="65"/>
    </location>
</feature>
<dbReference type="PROSITE" id="PS00028">
    <property type="entry name" value="ZINC_FINGER_C2H2_1"/>
    <property type="match status" value="1"/>
</dbReference>
<gene>
    <name evidence="2" type="ORF">MM415B02140_0013</name>
</gene>
<proteinExistence type="predicted"/>
<protein>
    <recommendedName>
        <fullName evidence="1">C2H2-type domain-containing protein</fullName>
    </recommendedName>
</protein>
<organism evidence="2">
    <name type="scientific">viral metagenome</name>
    <dbReference type="NCBI Taxonomy" id="1070528"/>
    <lineage>
        <taxon>unclassified sequences</taxon>
        <taxon>metagenomes</taxon>
        <taxon>organismal metagenomes</taxon>
    </lineage>
</organism>
<evidence type="ECO:0000259" key="1">
    <source>
        <dbReference type="PROSITE" id="PS00028"/>
    </source>
</evidence>
<reference evidence="2" key="1">
    <citation type="submission" date="2020-03" db="EMBL/GenBank/DDBJ databases">
        <title>The deep terrestrial virosphere.</title>
        <authorList>
            <person name="Holmfeldt K."/>
            <person name="Nilsson E."/>
            <person name="Simone D."/>
            <person name="Lopez-Fernandez M."/>
            <person name="Wu X."/>
            <person name="de Brujin I."/>
            <person name="Lundin D."/>
            <person name="Andersson A."/>
            <person name="Bertilsson S."/>
            <person name="Dopson M."/>
        </authorList>
    </citation>
    <scope>NUCLEOTIDE SEQUENCE</scope>
    <source>
        <strain evidence="2">MM415B02140</strain>
    </source>
</reference>
<dbReference type="InterPro" id="IPR013087">
    <property type="entry name" value="Znf_C2H2_type"/>
</dbReference>
<accession>A0A6M3KVG2</accession>
<name>A0A6M3KVG2_9ZZZZ</name>
<dbReference type="AlphaFoldDB" id="A0A6M3KVG2"/>
<dbReference type="EMBL" id="MT142613">
    <property type="protein sequence ID" value="QJA86086.1"/>
    <property type="molecule type" value="Genomic_DNA"/>
</dbReference>